<protein>
    <submittedName>
        <fullName evidence="1">AlNc14C92G5731 protein</fullName>
    </submittedName>
</protein>
<proteinExistence type="predicted"/>
<organism evidence="1">
    <name type="scientific">Albugo laibachii Nc14</name>
    <dbReference type="NCBI Taxonomy" id="890382"/>
    <lineage>
        <taxon>Eukaryota</taxon>
        <taxon>Sar</taxon>
        <taxon>Stramenopiles</taxon>
        <taxon>Oomycota</taxon>
        <taxon>Peronosporomycetes</taxon>
        <taxon>Albuginales</taxon>
        <taxon>Albuginaceae</taxon>
        <taxon>Albugo</taxon>
    </lineage>
</organism>
<sequence length="71" mass="7970">MISEYKGIYSVLNVIVKDSPNKISSELCVITLLLEFMKASSLKALACRNHIFVCIFNSVLRSCARQTTMLI</sequence>
<accession>F0WGK2</accession>
<dbReference type="AlphaFoldDB" id="F0WGK2"/>
<gene>
    <name evidence="1" type="primary">AlNc14C92G5731</name>
    <name evidence="1" type="ORF">ALNC14_065090</name>
</gene>
<reference evidence="1" key="1">
    <citation type="journal article" date="2011" name="PLoS Biol.">
        <title>Gene gain and loss during evolution of obligate parasitism in the white rust pathogen of Arabidopsis thaliana.</title>
        <authorList>
            <person name="Kemen E."/>
            <person name="Gardiner A."/>
            <person name="Schultz-Larsen T."/>
            <person name="Kemen A.C."/>
            <person name="Balmuth A.L."/>
            <person name="Robert-Seilaniantz A."/>
            <person name="Bailey K."/>
            <person name="Holub E."/>
            <person name="Studholme D.J."/>
            <person name="Maclean D."/>
            <person name="Jones J.D."/>
        </authorList>
    </citation>
    <scope>NUCLEOTIDE SEQUENCE</scope>
</reference>
<dbReference type="EMBL" id="FR824137">
    <property type="protein sequence ID" value="CCA20366.1"/>
    <property type="molecule type" value="Genomic_DNA"/>
</dbReference>
<dbReference type="HOGENOM" id="CLU_2745332_0_0_1"/>
<reference evidence="1" key="2">
    <citation type="submission" date="2011-02" db="EMBL/GenBank/DDBJ databases">
        <authorList>
            <person name="MacLean D."/>
        </authorList>
    </citation>
    <scope>NUCLEOTIDE SEQUENCE</scope>
</reference>
<name>F0WGK2_9STRA</name>
<evidence type="ECO:0000313" key="1">
    <source>
        <dbReference type="EMBL" id="CCA20366.1"/>
    </source>
</evidence>